<dbReference type="Proteomes" id="UP001500791">
    <property type="component" value="Unassembled WGS sequence"/>
</dbReference>
<comment type="caution">
    <text evidence="1">The sequence shown here is derived from an EMBL/GenBank/DDBJ whole genome shotgun (WGS) entry which is preliminary data.</text>
</comment>
<dbReference type="EMBL" id="BAAAEJ010000007">
    <property type="protein sequence ID" value="GAA0394682.1"/>
    <property type="molecule type" value="Genomic_DNA"/>
</dbReference>
<keyword evidence="2" id="KW-1185">Reference proteome</keyword>
<evidence type="ECO:0000313" key="2">
    <source>
        <dbReference type="Proteomes" id="UP001500791"/>
    </source>
</evidence>
<gene>
    <name evidence="1" type="ORF">GCM10009093_21570</name>
</gene>
<name>A0ABP3IA82_9CAUL</name>
<accession>A0ABP3IA82</accession>
<dbReference type="RefSeq" id="WP_167177571.1">
    <property type="nucleotide sequence ID" value="NZ_BAAAEJ010000007.1"/>
</dbReference>
<evidence type="ECO:0000313" key="1">
    <source>
        <dbReference type="EMBL" id="GAA0394682.1"/>
    </source>
</evidence>
<sequence>MNIRQHAYLARALQDACGGADRCVTLLEETPFAMGRTAMYGCRSSEGGKTMPIGALHLLELECAKPIYSQALVNAGPAPSEAECAISEACEASETMARAQSMIRKAGADGFYDENEKREIEPELQRVEAHVRSIRAGMEGAK</sequence>
<protein>
    <submittedName>
        <fullName evidence="1">Uncharacterized protein</fullName>
    </submittedName>
</protein>
<reference evidence="2" key="1">
    <citation type="journal article" date="2019" name="Int. J. Syst. Evol. Microbiol.">
        <title>The Global Catalogue of Microorganisms (GCM) 10K type strain sequencing project: providing services to taxonomists for standard genome sequencing and annotation.</title>
        <authorList>
            <consortium name="The Broad Institute Genomics Platform"/>
            <consortium name="The Broad Institute Genome Sequencing Center for Infectious Disease"/>
            <person name="Wu L."/>
            <person name="Ma J."/>
        </authorList>
    </citation>
    <scope>NUCLEOTIDE SEQUENCE [LARGE SCALE GENOMIC DNA]</scope>
    <source>
        <strain evidence="2">JCM 13476</strain>
    </source>
</reference>
<organism evidence="1 2">
    <name type="scientific">Brevundimonas terrae</name>
    <dbReference type="NCBI Taxonomy" id="363631"/>
    <lineage>
        <taxon>Bacteria</taxon>
        <taxon>Pseudomonadati</taxon>
        <taxon>Pseudomonadota</taxon>
        <taxon>Alphaproteobacteria</taxon>
        <taxon>Caulobacterales</taxon>
        <taxon>Caulobacteraceae</taxon>
        <taxon>Brevundimonas</taxon>
    </lineage>
</organism>
<proteinExistence type="predicted"/>